<dbReference type="RefSeq" id="WP_310028950.1">
    <property type="nucleotide sequence ID" value="NZ_JAVDRL010000002.1"/>
</dbReference>
<evidence type="ECO:0000313" key="13">
    <source>
        <dbReference type="Proteomes" id="UP001262754"/>
    </source>
</evidence>
<evidence type="ECO:0000256" key="1">
    <source>
        <dbReference type="ARBA" id="ARBA00004571"/>
    </source>
</evidence>
<name>A0ABU1MU99_9CAUL</name>
<evidence type="ECO:0000259" key="10">
    <source>
        <dbReference type="Pfam" id="PF00593"/>
    </source>
</evidence>
<dbReference type="Pfam" id="PF07715">
    <property type="entry name" value="Plug"/>
    <property type="match status" value="1"/>
</dbReference>
<keyword evidence="12" id="KW-0675">Receptor</keyword>
<dbReference type="PANTHER" id="PTHR47234">
    <property type="match status" value="1"/>
</dbReference>
<feature type="domain" description="TonB-dependent receptor plug" evidence="11">
    <location>
        <begin position="32"/>
        <end position="151"/>
    </location>
</feature>
<dbReference type="PANTHER" id="PTHR47234:SF3">
    <property type="entry name" value="SECRETIN_TONB SHORT N-TERMINAL DOMAIN-CONTAINING PROTEIN"/>
    <property type="match status" value="1"/>
</dbReference>
<keyword evidence="7 8" id="KW-0998">Cell outer membrane</keyword>
<evidence type="ECO:0000256" key="6">
    <source>
        <dbReference type="ARBA" id="ARBA00023136"/>
    </source>
</evidence>
<evidence type="ECO:0000256" key="8">
    <source>
        <dbReference type="PROSITE-ProRule" id="PRU01360"/>
    </source>
</evidence>
<dbReference type="InterPro" id="IPR039426">
    <property type="entry name" value="TonB-dep_rcpt-like"/>
</dbReference>
<proteinExistence type="inferred from homology"/>
<dbReference type="Gene3D" id="2.40.170.20">
    <property type="entry name" value="TonB-dependent receptor, beta-barrel domain"/>
    <property type="match status" value="1"/>
</dbReference>
<dbReference type="InterPro" id="IPR036942">
    <property type="entry name" value="Beta-barrel_TonB_sf"/>
</dbReference>
<evidence type="ECO:0000256" key="5">
    <source>
        <dbReference type="ARBA" id="ARBA00023077"/>
    </source>
</evidence>
<evidence type="ECO:0000256" key="2">
    <source>
        <dbReference type="ARBA" id="ARBA00022448"/>
    </source>
</evidence>
<keyword evidence="3 8" id="KW-1134">Transmembrane beta strand</keyword>
<keyword evidence="6 8" id="KW-0472">Membrane</keyword>
<organism evidence="12 13">
    <name type="scientific">Caulobacter rhizosphaerae</name>
    <dbReference type="NCBI Taxonomy" id="2010972"/>
    <lineage>
        <taxon>Bacteria</taxon>
        <taxon>Pseudomonadati</taxon>
        <taxon>Pseudomonadota</taxon>
        <taxon>Alphaproteobacteria</taxon>
        <taxon>Caulobacterales</taxon>
        <taxon>Caulobacteraceae</taxon>
        <taxon>Caulobacter</taxon>
    </lineage>
</organism>
<keyword evidence="5 9" id="KW-0798">TonB box</keyword>
<gene>
    <name evidence="12" type="ORF">J2800_000487</name>
</gene>
<comment type="similarity">
    <text evidence="8 9">Belongs to the TonB-dependent receptor family.</text>
</comment>
<dbReference type="Proteomes" id="UP001262754">
    <property type="component" value="Unassembled WGS sequence"/>
</dbReference>
<dbReference type="Pfam" id="PF00593">
    <property type="entry name" value="TonB_dep_Rec_b-barrel"/>
    <property type="match status" value="1"/>
</dbReference>
<evidence type="ECO:0000259" key="11">
    <source>
        <dbReference type="Pfam" id="PF07715"/>
    </source>
</evidence>
<dbReference type="InterPro" id="IPR000531">
    <property type="entry name" value="Beta-barrel_TonB"/>
</dbReference>
<dbReference type="PROSITE" id="PS52016">
    <property type="entry name" value="TONB_DEPENDENT_REC_3"/>
    <property type="match status" value="1"/>
</dbReference>
<evidence type="ECO:0000256" key="4">
    <source>
        <dbReference type="ARBA" id="ARBA00022692"/>
    </source>
</evidence>
<keyword evidence="4 8" id="KW-0812">Transmembrane</keyword>
<accession>A0ABU1MU99</accession>
<evidence type="ECO:0000256" key="3">
    <source>
        <dbReference type="ARBA" id="ARBA00022452"/>
    </source>
</evidence>
<dbReference type="SUPFAM" id="SSF56935">
    <property type="entry name" value="Porins"/>
    <property type="match status" value="1"/>
</dbReference>
<dbReference type="Gene3D" id="2.170.130.10">
    <property type="entry name" value="TonB-dependent receptor, plug domain"/>
    <property type="match status" value="1"/>
</dbReference>
<evidence type="ECO:0000313" key="12">
    <source>
        <dbReference type="EMBL" id="MDR6529763.1"/>
    </source>
</evidence>
<feature type="domain" description="TonB-dependent receptor-like beta-barrel" evidence="10">
    <location>
        <begin position="272"/>
        <end position="747"/>
    </location>
</feature>
<keyword evidence="13" id="KW-1185">Reference proteome</keyword>
<comment type="caution">
    <text evidence="12">The sequence shown here is derived from an EMBL/GenBank/DDBJ whole genome shotgun (WGS) entry which is preliminary data.</text>
</comment>
<dbReference type="CDD" id="cd01347">
    <property type="entry name" value="ligand_gated_channel"/>
    <property type="match status" value="1"/>
</dbReference>
<dbReference type="InterPro" id="IPR037066">
    <property type="entry name" value="Plug_dom_sf"/>
</dbReference>
<evidence type="ECO:0000256" key="7">
    <source>
        <dbReference type="ARBA" id="ARBA00023237"/>
    </source>
</evidence>
<dbReference type="InterPro" id="IPR012910">
    <property type="entry name" value="Plug_dom"/>
</dbReference>
<protein>
    <submittedName>
        <fullName evidence="12">Iron complex outermembrane receptor protein</fullName>
    </submittedName>
</protein>
<comment type="subcellular location">
    <subcellularLocation>
        <location evidence="1 8">Cell outer membrane</location>
        <topology evidence="1 8">Multi-pass membrane protein</topology>
    </subcellularLocation>
</comment>
<evidence type="ECO:0000256" key="9">
    <source>
        <dbReference type="RuleBase" id="RU003357"/>
    </source>
</evidence>
<dbReference type="EMBL" id="JAVDRL010000002">
    <property type="protein sequence ID" value="MDR6529763.1"/>
    <property type="molecule type" value="Genomic_DNA"/>
</dbReference>
<keyword evidence="2 8" id="KW-0813">Transport</keyword>
<sequence>MAYAADTPPEPATTEVETVIVTGTRTTGMKAVDSAAPIQVVDSASLKRAGKPDLIAALAQAIPSFNAQSFGGDTAALTLSARLRGLSANHTLVLINGKRRHGTANLAVLGGPYQGGAAADLNFIPLSAIDHIEVLTDGAAAQYGTDAIAGVVNIILKKNTSGGSLDVTAGRYYGGDGKTGNVSGNIGLSPFANSYLNLTAETRYHDFSDWGGDDQRVIRGNTAANGWSTILAGYPHTNKISGDARYQLTTVAYNGGVEIGDLEVYSFGTYGHKYAGAYENFRTPTRLPQLYPLGFNPMETIKEEDYAVTGGVKGKVFGDWDWDLSSTYGQDFDAINITNSVNKDLYLAAPSVPGAGSTQSAFHAGAFLSTQWSTTLDVSRPFDVGLAGPLTVAFGAEQRHETYKIKAGEYASRYNGGSQSYPGFSLTDAGKHERDNVAAYLDLAVKPVEALQLDAAVRYEHFSDFGDTTVGKLTGRYDFSPAFALRGTASTGFRAPTLAEEYYSATNVGPTSAFVQLAPNSAGAKLVGVNGLKPEKSTNYSVGFVAHPGGGLSATFDVYQIEIEDRIAGSGSLYGAGGAVNYPAVAAAIAANGNSISDDATDIGINIFTNGLDTRTRGAEAVINYASSFGDLGRVDWSLAANYGKTEVTKIAAAPTQLSGASLYDKSAISDLETAAPRYKISAGALYNRGPVTVNLHETLYGKSSSYTTYDGGTYWLEKIKPAFITDLEIDWRVMEQFKISVGANNLFDKQPEKKSAAQIKDAADNGNGAQDIYPSFSPYGLNGGYYYAKFAYNF</sequence>
<reference evidence="12 13" key="1">
    <citation type="submission" date="2023-07" db="EMBL/GenBank/DDBJ databases">
        <title>Sorghum-associated microbial communities from plants grown in Nebraska, USA.</title>
        <authorList>
            <person name="Schachtman D."/>
        </authorList>
    </citation>
    <scope>NUCLEOTIDE SEQUENCE [LARGE SCALE GENOMIC DNA]</scope>
    <source>
        <strain evidence="12 13">DS2154</strain>
    </source>
</reference>